<comment type="similarity">
    <text evidence="2 7">Belongs to the LDH/MDH superfamily. LDH family.</text>
</comment>
<dbReference type="SUPFAM" id="SSF51735">
    <property type="entry name" value="NAD(P)-binding Rossmann-fold domains"/>
    <property type="match status" value="1"/>
</dbReference>
<evidence type="ECO:0000256" key="1">
    <source>
        <dbReference type="ARBA" id="ARBA00004843"/>
    </source>
</evidence>
<reference evidence="13" key="1">
    <citation type="submission" date="2020-10" db="EMBL/GenBank/DDBJ databases">
        <authorList>
            <person name="Gilroy R."/>
        </authorList>
    </citation>
    <scope>NUCLEOTIDE SEQUENCE</scope>
    <source>
        <strain evidence="13">ChiBcec2-4451</strain>
    </source>
</reference>
<evidence type="ECO:0000256" key="2">
    <source>
        <dbReference type="ARBA" id="ARBA00006054"/>
    </source>
</evidence>
<evidence type="ECO:0000256" key="9">
    <source>
        <dbReference type="PIRSR" id="PIRSR000102-2"/>
    </source>
</evidence>
<keyword evidence="4 7" id="KW-0560">Oxidoreductase</keyword>
<feature type="binding site" evidence="9">
    <location>
        <position position="86"/>
    </location>
    <ligand>
        <name>substrate</name>
    </ligand>
</feature>
<dbReference type="GO" id="GO:0006096">
    <property type="term" value="P:glycolytic process"/>
    <property type="evidence" value="ECO:0007669"/>
    <property type="project" value="UniProtKB-UniRule"/>
</dbReference>
<evidence type="ECO:0000313" key="13">
    <source>
        <dbReference type="EMBL" id="HIV13887.1"/>
    </source>
</evidence>
<dbReference type="PROSITE" id="PS00064">
    <property type="entry name" value="L_LDH"/>
    <property type="match status" value="1"/>
</dbReference>
<evidence type="ECO:0000256" key="5">
    <source>
        <dbReference type="ARBA" id="ARBA00023027"/>
    </source>
</evidence>
<organism evidence="13 14">
    <name type="scientific">Candidatus Pullilachnospira stercoravium</name>
    <dbReference type="NCBI Taxonomy" id="2840913"/>
    <lineage>
        <taxon>Bacteria</taxon>
        <taxon>Bacillati</taxon>
        <taxon>Bacillota</taxon>
        <taxon>Clostridia</taxon>
        <taxon>Lachnospirales</taxon>
        <taxon>Lachnospiraceae</taxon>
        <taxon>Lachnospiraceae incertae sedis</taxon>
        <taxon>Candidatus Pullilachnospira</taxon>
    </lineage>
</organism>
<dbReference type="InterPro" id="IPR015955">
    <property type="entry name" value="Lactate_DH/Glyco_Ohase_4_C"/>
</dbReference>
<accession>A0A9D1T6Z8</accession>
<feature type="domain" description="Lactate/malate dehydrogenase N-terminal" evidence="11">
    <location>
        <begin position="9"/>
        <end position="146"/>
    </location>
</feature>
<dbReference type="InterPro" id="IPR001557">
    <property type="entry name" value="L-lactate/malate_DH"/>
</dbReference>
<dbReference type="PIRSF" id="PIRSF000102">
    <property type="entry name" value="Lac_mal_DH"/>
    <property type="match status" value="1"/>
</dbReference>
<evidence type="ECO:0000256" key="4">
    <source>
        <dbReference type="ARBA" id="ARBA00023002"/>
    </source>
</evidence>
<comment type="subcellular location">
    <subcellularLocation>
        <location evidence="7">Cytoplasm</location>
    </subcellularLocation>
</comment>
<name>A0A9D1T6Z8_9FIRM</name>
<protein>
    <recommendedName>
        <fullName evidence="3 7">L-lactate dehydrogenase</fullName>
        <shortName evidence="7">L-LDH</shortName>
        <ecNumber evidence="3 7">1.1.1.27</ecNumber>
    </recommendedName>
</protein>
<feature type="active site" description="Proton acceptor" evidence="7 8">
    <location>
        <position position="179"/>
    </location>
</feature>
<comment type="subunit">
    <text evidence="7">Homotetramer.</text>
</comment>
<comment type="caution">
    <text evidence="7">Lacks conserved residue(s) required for the propagation of feature annotation.</text>
</comment>
<evidence type="ECO:0000259" key="12">
    <source>
        <dbReference type="Pfam" id="PF02866"/>
    </source>
</evidence>
<dbReference type="NCBIfam" id="TIGR01771">
    <property type="entry name" value="L-LDH-NAD"/>
    <property type="match status" value="1"/>
</dbReference>
<feature type="binding site" evidence="7">
    <location>
        <position position="44"/>
    </location>
    <ligand>
        <name>NAD(+)</name>
        <dbReference type="ChEBI" id="CHEBI:57540"/>
    </ligand>
</feature>
<dbReference type="InterPro" id="IPR001236">
    <property type="entry name" value="Lactate/malate_DH_N"/>
</dbReference>
<feature type="binding site" evidence="7">
    <location>
        <position position="69"/>
    </location>
    <ligand>
        <name>NAD(+)</name>
        <dbReference type="ChEBI" id="CHEBI:57540"/>
    </ligand>
</feature>
<feature type="binding site" evidence="9">
    <location>
        <position position="124"/>
    </location>
    <ligand>
        <name>substrate</name>
    </ligand>
</feature>
<dbReference type="PANTHER" id="PTHR43128">
    <property type="entry name" value="L-2-HYDROXYCARBOXYLATE DEHYDROGENASE (NAD(P)(+))"/>
    <property type="match status" value="1"/>
</dbReference>
<dbReference type="Gene3D" id="3.40.50.720">
    <property type="entry name" value="NAD(P)-binding Rossmann-like Domain"/>
    <property type="match status" value="1"/>
</dbReference>
<dbReference type="Pfam" id="PF02866">
    <property type="entry name" value="Ldh_1_C"/>
    <property type="match status" value="1"/>
</dbReference>
<evidence type="ECO:0000256" key="7">
    <source>
        <dbReference type="HAMAP-Rule" id="MF_00488"/>
    </source>
</evidence>
<dbReference type="HAMAP" id="MF_00488">
    <property type="entry name" value="Lactate_dehydrog"/>
    <property type="match status" value="1"/>
</dbReference>
<dbReference type="InterPro" id="IPR036291">
    <property type="entry name" value="NAD(P)-bd_dom_sf"/>
</dbReference>
<comment type="catalytic activity">
    <reaction evidence="6 7">
        <text>(S)-lactate + NAD(+) = pyruvate + NADH + H(+)</text>
        <dbReference type="Rhea" id="RHEA:23444"/>
        <dbReference type="ChEBI" id="CHEBI:15361"/>
        <dbReference type="ChEBI" id="CHEBI:15378"/>
        <dbReference type="ChEBI" id="CHEBI:16651"/>
        <dbReference type="ChEBI" id="CHEBI:57540"/>
        <dbReference type="ChEBI" id="CHEBI:57945"/>
        <dbReference type="EC" id="1.1.1.27"/>
    </reaction>
</comment>
<dbReference type="GO" id="GO:0004459">
    <property type="term" value="F:L-lactate dehydrogenase (NAD+) activity"/>
    <property type="evidence" value="ECO:0007669"/>
    <property type="project" value="UniProtKB-UniRule"/>
</dbReference>
<feature type="binding site" evidence="7">
    <location>
        <begin position="124"/>
        <end position="127"/>
    </location>
    <ligand>
        <name>substrate</name>
    </ligand>
</feature>
<dbReference type="InterPro" id="IPR022383">
    <property type="entry name" value="Lactate/malate_DH_C"/>
</dbReference>
<comment type="pathway">
    <text evidence="1 7">Fermentation; pyruvate fermentation to lactate; (S)-lactate from pyruvate: step 1/1.</text>
</comment>
<dbReference type="Pfam" id="PF00056">
    <property type="entry name" value="Ldh_1_N"/>
    <property type="match status" value="1"/>
</dbReference>
<keyword evidence="5 7" id="KW-0520">NAD</keyword>
<sequence>MGKTHKKDKIVVVGAGNVGEAIAYTLMVRDQANDIVLVDVNEARAKGAALDIAHGTSFYKQIWVRQGGYEECADARLIIITAGVARKPGQTRLDLAKINVNIARDITKSIMKYADNPLILVVSNPADIITKAVTETSGLPANRVIGTGTSLDTARFRYSISARLHVNVEDVNAYVLGEHGDSQVPIWSSANIAGFPLDDFADQVKHKIDKEAVAERTKNGGAEVIGLKGATFYGIAMSVSNLVEAIIRDDSAILPVAHVLDEKFGEWAGVALSIPCRLGWEGIEKTLMIPMNDEEKAAMDRSAQILKDFWEQVKNQ</sequence>
<feature type="binding site" evidence="9">
    <location>
        <position position="155"/>
    </location>
    <ligand>
        <name>substrate</name>
    </ligand>
</feature>
<dbReference type="NCBIfam" id="NF004863">
    <property type="entry name" value="PRK06223.1"/>
    <property type="match status" value="1"/>
</dbReference>
<dbReference type="PRINTS" id="PR00086">
    <property type="entry name" value="LLDHDRGNASE"/>
</dbReference>
<feature type="domain" description="Lactate/malate dehydrogenase C-terminal" evidence="12">
    <location>
        <begin position="149"/>
        <end position="315"/>
    </location>
</feature>
<evidence type="ECO:0000256" key="10">
    <source>
        <dbReference type="PIRSR" id="PIRSR000102-3"/>
    </source>
</evidence>
<dbReference type="PANTHER" id="PTHR43128:SF16">
    <property type="entry name" value="L-LACTATE DEHYDROGENASE"/>
    <property type="match status" value="1"/>
</dbReference>
<gene>
    <name evidence="7" type="primary">ldh</name>
    <name evidence="13" type="ORF">IAA63_12235</name>
</gene>
<evidence type="ECO:0000256" key="8">
    <source>
        <dbReference type="PIRSR" id="PIRSR000102-1"/>
    </source>
</evidence>
<dbReference type="GO" id="GO:0005737">
    <property type="term" value="C:cytoplasm"/>
    <property type="evidence" value="ECO:0007669"/>
    <property type="project" value="UniProtKB-SubCell"/>
</dbReference>
<feature type="binding site" evidence="7">
    <location>
        <position position="18"/>
    </location>
    <ligand>
        <name>NAD(+)</name>
        <dbReference type="ChEBI" id="CHEBI:57540"/>
    </ligand>
</feature>
<dbReference type="Gene3D" id="3.90.110.10">
    <property type="entry name" value="Lactate dehydrogenase/glycoside hydrolase, family 4, C-terminal"/>
    <property type="match status" value="1"/>
</dbReference>
<comment type="function">
    <text evidence="7">Catalyzes the conversion of lactate to pyruvate.</text>
</comment>
<dbReference type="AlphaFoldDB" id="A0A9D1T6Z8"/>
<dbReference type="InterPro" id="IPR011304">
    <property type="entry name" value="L-lactate_DH"/>
</dbReference>
<dbReference type="FunFam" id="3.40.50.720:FF:000018">
    <property type="entry name" value="Malate dehydrogenase"/>
    <property type="match status" value="1"/>
</dbReference>
<keyword evidence="7" id="KW-0963">Cytoplasm</keyword>
<feature type="binding site" evidence="7 10">
    <location>
        <position position="39"/>
    </location>
    <ligand>
        <name>NAD(+)</name>
        <dbReference type="ChEBI" id="CHEBI:57540"/>
    </ligand>
</feature>
<dbReference type="GO" id="GO:0006089">
    <property type="term" value="P:lactate metabolic process"/>
    <property type="evidence" value="ECO:0007669"/>
    <property type="project" value="TreeGrafter"/>
</dbReference>
<feature type="binding site" evidence="7">
    <location>
        <position position="231"/>
    </location>
    <ligand>
        <name>substrate</name>
    </ligand>
</feature>
<dbReference type="EMBL" id="DVON01000260">
    <property type="protein sequence ID" value="HIV13887.1"/>
    <property type="molecule type" value="Genomic_DNA"/>
</dbReference>
<dbReference type="EC" id="1.1.1.27" evidence="3 7"/>
<feature type="binding site" evidence="7 9">
    <location>
        <position position="92"/>
    </location>
    <ligand>
        <name>substrate</name>
    </ligand>
</feature>
<feature type="binding site" evidence="7 10">
    <location>
        <begin position="122"/>
        <end position="124"/>
    </location>
    <ligand>
        <name>NAD(+)</name>
        <dbReference type="ChEBI" id="CHEBI:57540"/>
    </ligand>
</feature>
<dbReference type="InterPro" id="IPR018177">
    <property type="entry name" value="L-lactate_DH_AS"/>
</dbReference>
<evidence type="ECO:0000256" key="6">
    <source>
        <dbReference type="ARBA" id="ARBA00049258"/>
    </source>
</evidence>
<feature type="binding site" evidence="10">
    <location>
        <begin position="14"/>
        <end position="19"/>
    </location>
    <ligand>
        <name>NAD(+)</name>
        <dbReference type="ChEBI" id="CHEBI:57540"/>
    </ligand>
</feature>
<evidence type="ECO:0000313" key="14">
    <source>
        <dbReference type="Proteomes" id="UP000886723"/>
    </source>
</evidence>
<comment type="caution">
    <text evidence="13">The sequence shown here is derived from an EMBL/GenBank/DDBJ whole genome shotgun (WGS) entry which is preliminary data.</text>
</comment>
<dbReference type="SUPFAM" id="SSF56327">
    <property type="entry name" value="LDH C-terminal domain-like"/>
    <property type="match status" value="1"/>
</dbReference>
<feature type="binding site" evidence="10">
    <location>
        <position position="99"/>
    </location>
    <ligand>
        <name>NAD(+)</name>
        <dbReference type="ChEBI" id="CHEBI:57540"/>
    </ligand>
</feature>
<dbReference type="Proteomes" id="UP000886723">
    <property type="component" value="Unassembled WGS sequence"/>
</dbReference>
<proteinExistence type="inferred from homology"/>
<feature type="binding site" evidence="7">
    <location>
        <begin position="152"/>
        <end position="155"/>
    </location>
    <ligand>
        <name>substrate</name>
    </ligand>
</feature>
<reference evidence="13" key="2">
    <citation type="journal article" date="2021" name="PeerJ">
        <title>Extensive microbial diversity within the chicken gut microbiome revealed by metagenomics and culture.</title>
        <authorList>
            <person name="Gilroy R."/>
            <person name="Ravi A."/>
            <person name="Getino M."/>
            <person name="Pursley I."/>
            <person name="Horton D.L."/>
            <person name="Alikhan N.F."/>
            <person name="Baker D."/>
            <person name="Gharbi K."/>
            <person name="Hall N."/>
            <person name="Watson M."/>
            <person name="Adriaenssens E.M."/>
            <person name="Foster-Nyarko E."/>
            <person name="Jarju S."/>
            <person name="Secka A."/>
            <person name="Antonio M."/>
            <person name="Oren A."/>
            <person name="Chaudhuri R.R."/>
            <person name="La Ragione R."/>
            <person name="Hildebrand F."/>
            <person name="Pallen M.J."/>
        </authorList>
    </citation>
    <scope>NUCLEOTIDE SEQUENCE</scope>
    <source>
        <strain evidence="13">ChiBcec2-4451</strain>
    </source>
</reference>
<evidence type="ECO:0000259" key="11">
    <source>
        <dbReference type="Pfam" id="PF00056"/>
    </source>
</evidence>
<feature type="binding site" evidence="7">
    <location>
        <begin position="83"/>
        <end position="84"/>
    </location>
    <ligand>
        <name>NAD(+)</name>
        <dbReference type="ChEBI" id="CHEBI:57540"/>
    </ligand>
</feature>
<feature type="binding site" evidence="7">
    <location>
        <position position="147"/>
    </location>
    <ligand>
        <name>NAD(+)</name>
        <dbReference type="ChEBI" id="CHEBI:57540"/>
    </ligand>
</feature>
<evidence type="ECO:0000256" key="3">
    <source>
        <dbReference type="ARBA" id="ARBA00012967"/>
    </source>
</evidence>